<proteinExistence type="predicted"/>
<accession>A0ABP0NK50</accession>
<keyword evidence="1" id="KW-0175">Coiled coil</keyword>
<evidence type="ECO:0000313" key="3">
    <source>
        <dbReference type="EMBL" id="CAK9063944.1"/>
    </source>
</evidence>
<evidence type="ECO:0000256" key="1">
    <source>
        <dbReference type="SAM" id="Coils"/>
    </source>
</evidence>
<keyword evidence="4" id="KW-1185">Reference proteome</keyword>
<organism evidence="3 4">
    <name type="scientific">Durusdinium trenchii</name>
    <dbReference type="NCBI Taxonomy" id="1381693"/>
    <lineage>
        <taxon>Eukaryota</taxon>
        <taxon>Sar</taxon>
        <taxon>Alveolata</taxon>
        <taxon>Dinophyceae</taxon>
        <taxon>Suessiales</taxon>
        <taxon>Symbiodiniaceae</taxon>
        <taxon>Durusdinium</taxon>
    </lineage>
</organism>
<protein>
    <submittedName>
        <fullName evidence="3">Uncharacterized protein</fullName>
    </submittedName>
</protein>
<evidence type="ECO:0000313" key="4">
    <source>
        <dbReference type="Proteomes" id="UP001642484"/>
    </source>
</evidence>
<name>A0ABP0NK50_9DINO</name>
<feature type="chain" id="PRO_5045076630" evidence="2">
    <location>
        <begin position="16"/>
        <end position="333"/>
    </location>
</feature>
<dbReference type="Proteomes" id="UP001642484">
    <property type="component" value="Unassembled WGS sequence"/>
</dbReference>
<feature type="signal peptide" evidence="2">
    <location>
        <begin position="1"/>
        <end position="15"/>
    </location>
</feature>
<gene>
    <name evidence="3" type="ORF">CCMP2556_LOCUS31402</name>
</gene>
<reference evidence="3 4" key="1">
    <citation type="submission" date="2024-02" db="EMBL/GenBank/DDBJ databases">
        <authorList>
            <person name="Chen Y."/>
            <person name="Shah S."/>
            <person name="Dougan E. K."/>
            <person name="Thang M."/>
            <person name="Chan C."/>
        </authorList>
    </citation>
    <scope>NUCLEOTIDE SEQUENCE [LARGE SCALE GENOMIC DNA]</scope>
</reference>
<sequence>MKWKRLLLLLPWGLAMRVQKNPVARVTDLLEKIQEKVEKQGQEDAKLWEQMQCNCKKTRKRLDESIQQEETRLPMLRSERMGLSAQKARLEARLEAEKENAVAEKADAQAALTAASELRQKEANEFEKLKEELQKNVAAVGKAIAAFEKGLAGSFLQSNEADRLREATEKTSNLRLSDREALTALLSGEAGAPGSSAVLGALQSMRDTMEEDLSASQSREAQAVLAFQGMAAARRSEVSTLDTEIETKTSRIGELSVDLVNQQQAIDSGAKRLQDETKLLSDTEESCQQQEQEWHARSESRAEELVAIQETLKLLADDEVTRPSFSEHTRRDA</sequence>
<evidence type="ECO:0000256" key="2">
    <source>
        <dbReference type="SAM" id="SignalP"/>
    </source>
</evidence>
<feature type="coiled-coil region" evidence="1">
    <location>
        <begin position="80"/>
        <end position="143"/>
    </location>
</feature>
<dbReference type="EMBL" id="CAXAMN010021840">
    <property type="protein sequence ID" value="CAK9063944.1"/>
    <property type="molecule type" value="Genomic_DNA"/>
</dbReference>
<keyword evidence="2" id="KW-0732">Signal</keyword>
<comment type="caution">
    <text evidence="3">The sequence shown here is derived from an EMBL/GenBank/DDBJ whole genome shotgun (WGS) entry which is preliminary data.</text>
</comment>